<dbReference type="OMA" id="HRVWHRS"/>
<accession>A0A5M3MSY7</accession>
<dbReference type="GeneID" id="19205224"/>
<feature type="domain" description="F-box" evidence="1">
    <location>
        <begin position="1"/>
        <end position="49"/>
    </location>
</feature>
<name>A0A5M3MSY7_CONPW</name>
<dbReference type="Gene3D" id="1.20.1280.50">
    <property type="match status" value="1"/>
</dbReference>
<evidence type="ECO:0000259" key="1">
    <source>
        <dbReference type="PROSITE" id="PS50181"/>
    </source>
</evidence>
<protein>
    <recommendedName>
        <fullName evidence="1">F-box domain-containing protein</fullName>
    </recommendedName>
</protein>
<dbReference type="EMBL" id="JH711577">
    <property type="protein sequence ID" value="EIW82288.1"/>
    <property type="molecule type" value="Genomic_DNA"/>
</dbReference>
<organism evidence="2 3">
    <name type="scientific">Coniophora puteana (strain RWD-64-598)</name>
    <name type="common">Brown rot fungus</name>
    <dbReference type="NCBI Taxonomy" id="741705"/>
    <lineage>
        <taxon>Eukaryota</taxon>
        <taxon>Fungi</taxon>
        <taxon>Dikarya</taxon>
        <taxon>Basidiomycota</taxon>
        <taxon>Agaricomycotina</taxon>
        <taxon>Agaricomycetes</taxon>
        <taxon>Agaricomycetidae</taxon>
        <taxon>Boletales</taxon>
        <taxon>Coniophorineae</taxon>
        <taxon>Coniophoraceae</taxon>
        <taxon>Coniophora</taxon>
    </lineage>
</organism>
<reference evidence="3" key="1">
    <citation type="journal article" date="2012" name="Science">
        <title>The Paleozoic origin of enzymatic lignin decomposition reconstructed from 31 fungal genomes.</title>
        <authorList>
            <person name="Floudas D."/>
            <person name="Binder M."/>
            <person name="Riley R."/>
            <person name="Barry K."/>
            <person name="Blanchette R.A."/>
            <person name="Henrissat B."/>
            <person name="Martinez A.T."/>
            <person name="Otillar R."/>
            <person name="Spatafora J.W."/>
            <person name="Yadav J.S."/>
            <person name="Aerts A."/>
            <person name="Benoit I."/>
            <person name="Boyd A."/>
            <person name="Carlson A."/>
            <person name="Copeland A."/>
            <person name="Coutinho P.M."/>
            <person name="de Vries R.P."/>
            <person name="Ferreira P."/>
            <person name="Findley K."/>
            <person name="Foster B."/>
            <person name="Gaskell J."/>
            <person name="Glotzer D."/>
            <person name="Gorecki P."/>
            <person name="Heitman J."/>
            <person name="Hesse C."/>
            <person name="Hori C."/>
            <person name="Igarashi K."/>
            <person name="Jurgens J.A."/>
            <person name="Kallen N."/>
            <person name="Kersten P."/>
            <person name="Kohler A."/>
            <person name="Kuees U."/>
            <person name="Kumar T.K.A."/>
            <person name="Kuo A."/>
            <person name="LaButti K."/>
            <person name="Larrondo L.F."/>
            <person name="Lindquist E."/>
            <person name="Ling A."/>
            <person name="Lombard V."/>
            <person name="Lucas S."/>
            <person name="Lundell T."/>
            <person name="Martin R."/>
            <person name="McLaughlin D.J."/>
            <person name="Morgenstern I."/>
            <person name="Morin E."/>
            <person name="Murat C."/>
            <person name="Nagy L.G."/>
            <person name="Nolan M."/>
            <person name="Ohm R.A."/>
            <person name="Patyshakuliyeva A."/>
            <person name="Rokas A."/>
            <person name="Ruiz-Duenas F.J."/>
            <person name="Sabat G."/>
            <person name="Salamov A."/>
            <person name="Samejima M."/>
            <person name="Schmutz J."/>
            <person name="Slot J.C."/>
            <person name="St John F."/>
            <person name="Stenlid J."/>
            <person name="Sun H."/>
            <person name="Sun S."/>
            <person name="Syed K."/>
            <person name="Tsang A."/>
            <person name="Wiebenga A."/>
            <person name="Young D."/>
            <person name="Pisabarro A."/>
            <person name="Eastwood D.C."/>
            <person name="Martin F."/>
            <person name="Cullen D."/>
            <person name="Grigoriev I.V."/>
            <person name="Hibbett D.S."/>
        </authorList>
    </citation>
    <scope>NUCLEOTIDE SEQUENCE [LARGE SCALE GENOMIC DNA]</scope>
    <source>
        <strain evidence="3">RWD-64-598 SS2</strain>
    </source>
</reference>
<evidence type="ECO:0000313" key="2">
    <source>
        <dbReference type="EMBL" id="EIW82288.1"/>
    </source>
</evidence>
<dbReference type="SUPFAM" id="SSF81383">
    <property type="entry name" value="F-box domain"/>
    <property type="match status" value="1"/>
</dbReference>
<dbReference type="OrthoDB" id="2532648at2759"/>
<comment type="caution">
    <text evidence="2">The sequence shown here is derived from an EMBL/GenBank/DDBJ whole genome shotgun (WGS) entry which is preliminary data.</text>
</comment>
<dbReference type="Proteomes" id="UP000053558">
    <property type="component" value="Unassembled WGS sequence"/>
</dbReference>
<dbReference type="InterPro" id="IPR036047">
    <property type="entry name" value="F-box-like_dom_sf"/>
</dbReference>
<dbReference type="InterPro" id="IPR001810">
    <property type="entry name" value="F-box_dom"/>
</dbReference>
<dbReference type="AlphaFoldDB" id="A0A5M3MSY7"/>
<proteinExistence type="predicted"/>
<dbReference type="RefSeq" id="XP_007768004.1">
    <property type="nucleotide sequence ID" value="XM_007769814.1"/>
</dbReference>
<dbReference type="Pfam" id="PF12937">
    <property type="entry name" value="F-box-like"/>
    <property type="match status" value="1"/>
</dbReference>
<dbReference type="PROSITE" id="PS50181">
    <property type="entry name" value="FBOX"/>
    <property type="match status" value="1"/>
</dbReference>
<keyword evidence="3" id="KW-1185">Reference proteome</keyword>
<evidence type="ECO:0000313" key="3">
    <source>
        <dbReference type="Proteomes" id="UP000053558"/>
    </source>
</evidence>
<dbReference type="KEGG" id="cput:CONPUDRAFT_164911"/>
<gene>
    <name evidence="2" type="ORF">CONPUDRAFT_164911</name>
</gene>
<sequence length="380" mass="43213">MTTLESLPVELISDILSELDLETLVIVSNLSTRLRSVTSDPALNPWRRPISRFLYAPSSENTEKDARCLVSLSVRQYVPRQNWIDILSMAEPSFILLRATIPHLSLLHWEECFRRRFLPSWVKWKKDGSWRELYFLLLHRVWHRSRTFCSSEESWTKYIVLNRNGSANELESAARSFNALAMFDQLKIQANLAQYHTCARLVVSFADVRIIAIGVLRRAHHTYSINDNARSFLHPPGIERSFAEDKTSTGRGEEVGTDGHHNLADYRARSNYTRLAHPAPSLPHCQYPLYTPGGRDTRWLGDGMGEEGGMHWVGPLMVTAQITGGIEDLADNDLPLQGLDLLIGPGHNRFASFVFQDFLAIAPWMEDRITKFIQGQGLGN</sequence>